<keyword evidence="3" id="KW-1185">Reference proteome</keyword>
<sequence length="81" mass="8898">MGVINFFTIFTNFYVNIVNLRNITKNSLVKSALIDVMLRISFEQLKSQLAMTIFANCGSRGNSAIIPPRSVRSPSSSSAAK</sequence>
<evidence type="ECO:0000313" key="3">
    <source>
        <dbReference type="Proteomes" id="UP000276133"/>
    </source>
</evidence>
<gene>
    <name evidence="2" type="ORF">BpHYR1_003965</name>
</gene>
<comment type="caution">
    <text evidence="2">The sequence shown here is derived from an EMBL/GenBank/DDBJ whole genome shotgun (WGS) entry which is preliminary data.</text>
</comment>
<dbReference type="EMBL" id="REGN01002412">
    <property type="protein sequence ID" value="RNA28252.1"/>
    <property type="molecule type" value="Genomic_DNA"/>
</dbReference>
<name>A0A3M7RXP8_BRAPC</name>
<reference evidence="2 3" key="1">
    <citation type="journal article" date="2018" name="Sci. Rep.">
        <title>Genomic signatures of local adaptation to the degree of environmental predictability in rotifers.</title>
        <authorList>
            <person name="Franch-Gras L."/>
            <person name="Hahn C."/>
            <person name="Garcia-Roger E.M."/>
            <person name="Carmona M.J."/>
            <person name="Serra M."/>
            <person name="Gomez A."/>
        </authorList>
    </citation>
    <scope>NUCLEOTIDE SEQUENCE [LARGE SCALE GENOMIC DNA]</scope>
    <source>
        <strain evidence="2">HYR1</strain>
    </source>
</reference>
<protein>
    <submittedName>
        <fullName evidence="2">Uncharacterized protein</fullName>
    </submittedName>
</protein>
<evidence type="ECO:0000256" key="1">
    <source>
        <dbReference type="SAM" id="MobiDB-lite"/>
    </source>
</evidence>
<evidence type="ECO:0000313" key="2">
    <source>
        <dbReference type="EMBL" id="RNA28252.1"/>
    </source>
</evidence>
<organism evidence="2 3">
    <name type="scientific">Brachionus plicatilis</name>
    <name type="common">Marine rotifer</name>
    <name type="synonym">Brachionus muelleri</name>
    <dbReference type="NCBI Taxonomy" id="10195"/>
    <lineage>
        <taxon>Eukaryota</taxon>
        <taxon>Metazoa</taxon>
        <taxon>Spiralia</taxon>
        <taxon>Gnathifera</taxon>
        <taxon>Rotifera</taxon>
        <taxon>Eurotatoria</taxon>
        <taxon>Monogononta</taxon>
        <taxon>Pseudotrocha</taxon>
        <taxon>Ploima</taxon>
        <taxon>Brachionidae</taxon>
        <taxon>Brachionus</taxon>
    </lineage>
</organism>
<accession>A0A3M7RXP8</accession>
<feature type="compositionally biased region" description="Low complexity" evidence="1">
    <location>
        <begin position="63"/>
        <end position="81"/>
    </location>
</feature>
<dbReference type="OrthoDB" id="10564789at2759"/>
<proteinExistence type="predicted"/>
<feature type="region of interest" description="Disordered" evidence="1">
    <location>
        <begin position="60"/>
        <end position="81"/>
    </location>
</feature>
<dbReference type="AlphaFoldDB" id="A0A3M7RXP8"/>
<dbReference type="Proteomes" id="UP000276133">
    <property type="component" value="Unassembled WGS sequence"/>
</dbReference>